<dbReference type="PROSITE" id="PS00041">
    <property type="entry name" value="HTH_ARAC_FAMILY_1"/>
    <property type="match status" value="1"/>
</dbReference>
<evidence type="ECO:0000259" key="4">
    <source>
        <dbReference type="PROSITE" id="PS01124"/>
    </source>
</evidence>
<accession>A0A5C1QCE1</accession>
<evidence type="ECO:0000256" key="1">
    <source>
        <dbReference type="ARBA" id="ARBA00023015"/>
    </source>
</evidence>
<dbReference type="Pfam" id="PF12833">
    <property type="entry name" value="HTH_18"/>
    <property type="match status" value="1"/>
</dbReference>
<dbReference type="InterPro" id="IPR014710">
    <property type="entry name" value="RmlC-like_jellyroll"/>
</dbReference>
<dbReference type="Proteomes" id="UP000323824">
    <property type="component" value="Chromosome"/>
</dbReference>
<name>A0A5C1QCE1_9SPIO</name>
<sequence length="261" mass="30549">MTTNKDFRFITDNKSLSLGYKKWIKGSQNRHLHDGYEILYVVNGSRDMFVGNQTFKMEAGDLLFIPPNILHKSFNNHKGSEIYSLHLYRNYNHNLEEPFILKSNRVINLIIRIRDEFVRKQSGYQDLVEAFALEIFIYIVRNRFNNIDSIIDNIDGQNSKIMSIVNYININFTMDLSLSNISEKFDISNEHLSRSFSKNTGFSIIDYINHVRIQYAKKMLLNKKLSIVDICYKSGFGSVTNFGRVFKKLNGLTPRDYRKTL</sequence>
<dbReference type="SUPFAM" id="SSF51215">
    <property type="entry name" value="Regulatory protein AraC"/>
    <property type="match status" value="1"/>
</dbReference>
<feature type="domain" description="HTH araC/xylS-type" evidence="4">
    <location>
        <begin position="162"/>
        <end position="260"/>
    </location>
</feature>
<dbReference type="SUPFAM" id="SSF46689">
    <property type="entry name" value="Homeodomain-like"/>
    <property type="match status" value="1"/>
</dbReference>
<dbReference type="PRINTS" id="PR00032">
    <property type="entry name" value="HTHARAC"/>
</dbReference>
<evidence type="ECO:0000256" key="2">
    <source>
        <dbReference type="ARBA" id="ARBA00023125"/>
    </source>
</evidence>
<dbReference type="PANTHER" id="PTHR43280:SF2">
    <property type="entry name" value="HTH-TYPE TRANSCRIPTIONAL REGULATOR EXSA"/>
    <property type="match status" value="1"/>
</dbReference>
<evidence type="ECO:0000256" key="3">
    <source>
        <dbReference type="ARBA" id="ARBA00023163"/>
    </source>
</evidence>
<gene>
    <name evidence="5" type="ORF">EW093_06290</name>
</gene>
<dbReference type="InterPro" id="IPR018062">
    <property type="entry name" value="HTH_AraC-typ_CS"/>
</dbReference>
<reference evidence="5 6" key="2">
    <citation type="submission" date="2019-09" db="EMBL/GenBank/DDBJ databases">
        <title>Complete Genome Sequence and Methylome Analysis of free living Spirochaetas.</title>
        <authorList>
            <person name="Leshcheva N."/>
            <person name="Mikheeva N."/>
        </authorList>
    </citation>
    <scope>NUCLEOTIDE SEQUENCE [LARGE SCALE GENOMIC DNA]</scope>
    <source>
        <strain evidence="5 6">P</strain>
    </source>
</reference>
<evidence type="ECO:0000313" key="5">
    <source>
        <dbReference type="EMBL" id="QEN04326.1"/>
    </source>
</evidence>
<dbReference type="InterPro" id="IPR013096">
    <property type="entry name" value="Cupin_2"/>
</dbReference>
<dbReference type="KEGG" id="sper:EW093_06290"/>
<dbReference type="InterPro" id="IPR009057">
    <property type="entry name" value="Homeodomain-like_sf"/>
</dbReference>
<keyword evidence="3" id="KW-0804">Transcription</keyword>
<evidence type="ECO:0000313" key="6">
    <source>
        <dbReference type="Proteomes" id="UP000323824"/>
    </source>
</evidence>
<dbReference type="RefSeq" id="WP_149567574.1">
    <property type="nucleotide sequence ID" value="NZ_CP035807.1"/>
</dbReference>
<dbReference type="InterPro" id="IPR020449">
    <property type="entry name" value="Tscrpt_reg_AraC-type_HTH"/>
</dbReference>
<protein>
    <submittedName>
        <fullName evidence="5">Helix-turn-helix domain-containing protein</fullName>
    </submittedName>
</protein>
<dbReference type="InterPro" id="IPR037923">
    <property type="entry name" value="HTH-like"/>
</dbReference>
<dbReference type="GO" id="GO:0003700">
    <property type="term" value="F:DNA-binding transcription factor activity"/>
    <property type="evidence" value="ECO:0007669"/>
    <property type="project" value="InterPro"/>
</dbReference>
<keyword evidence="2" id="KW-0238">DNA-binding</keyword>
<keyword evidence="1" id="KW-0805">Transcription regulation</keyword>
<dbReference type="Gene3D" id="1.10.10.60">
    <property type="entry name" value="Homeodomain-like"/>
    <property type="match status" value="2"/>
</dbReference>
<keyword evidence="6" id="KW-1185">Reference proteome</keyword>
<dbReference type="Gene3D" id="2.60.120.10">
    <property type="entry name" value="Jelly Rolls"/>
    <property type="match status" value="1"/>
</dbReference>
<dbReference type="EMBL" id="CP035807">
    <property type="protein sequence ID" value="QEN04326.1"/>
    <property type="molecule type" value="Genomic_DNA"/>
</dbReference>
<dbReference type="SMART" id="SM00342">
    <property type="entry name" value="HTH_ARAC"/>
    <property type="match status" value="1"/>
</dbReference>
<dbReference type="PANTHER" id="PTHR43280">
    <property type="entry name" value="ARAC-FAMILY TRANSCRIPTIONAL REGULATOR"/>
    <property type="match status" value="1"/>
</dbReference>
<dbReference type="GO" id="GO:0043565">
    <property type="term" value="F:sequence-specific DNA binding"/>
    <property type="evidence" value="ECO:0007669"/>
    <property type="project" value="InterPro"/>
</dbReference>
<dbReference type="OrthoDB" id="359371at2"/>
<dbReference type="AlphaFoldDB" id="A0A5C1QCE1"/>
<organism evidence="5 6">
    <name type="scientific">Thiospirochaeta perfilievii</name>
    <dbReference type="NCBI Taxonomy" id="252967"/>
    <lineage>
        <taxon>Bacteria</taxon>
        <taxon>Pseudomonadati</taxon>
        <taxon>Spirochaetota</taxon>
        <taxon>Spirochaetia</taxon>
        <taxon>Spirochaetales</taxon>
        <taxon>Spirochaetaceae</taxon>
        <taxon>Thiospirochaeta</taxon>
    </lineage>
</organism>
<dbReference type="InterPro" id="IPR018060">
    <property type="entry name" value="HTH_AraC"/>
</dbReference>
<proteinExistence type="predicted"/>
<reference evidence="5 6" key="1">
    <citation type="submission" date="2019-02" db="EMBL/GenBank/DDBJ databases">
        <authorList>
            <person name="Fomenkov A."/>
            <person name="Dubinina G."/>
            <person name="Grabovich M."/>
            <person name="Vincze T."/>
            <person name="Roberts R.J."/>
        </authorList>
    </citation>
    <scope>NUCLEOTIDE SEQUENCE [LARGE SCALE GENOMIC DNA]</scope>
    <source>
        <strain evidence="5 6">P</strain>
    </source>
</reference>
<dbReference type="PROSITE" id="PS01124">
    <property type="entry name" value="HTH_ARAC_FAMILY_2"/>
    <property type="match status" value="1"/>
</dbReference>
<dbReference type="Pfam" id="PF07883">
    <property type="entry name" value="Cupin_2"/>
    <property type="match status" value="1"/>
</dbReference>